<comment type="caution">
    <text evidence="1">The sequence shown here is derived from an EMBL/GenBank/DDBJ whole genome shotgun (WGS) entry which is preliminary data.</text>
</comment>
<evidence type="ECO:0000313" key="2">
    <source>
        <dbReference type="Proteomes" id="UP000024635"/>
    </source>
</evidence>
<reference evidence="2" key="1">
    <citation type="journal article" date="2015" name="Nat. Genet.">
        <title>The genome and transcriptome of the zoonotic hookworm Ancylostoma ceylanicum identify infection-specific gene families.</title>
        <authorList>
            <person name="Schwarz E.M."/>
            <person name="Hu Y."/>
            <person name="Antoshechkin I."/>
            <person name="Miller M.M."/>
            <person name="Sternberg P.W."/>
            <person name="Aroian R.V."/>
        </authorList>
    </citation>
    <scope>NUCLEOTIDE SEQUENCE</scope>
    <source>
        <strain evidence="2">HY135</strain>
    </source>
</reference>
<name>A0A016S8N0_9BILA</name>
<gene>
    <name evidence="1" type="primary">Acey_s0272.g924</name>
    <name evidence="1" type="ORF">Y032_0272g924</name>
</gene>
<accession>A0A016S8N0</accession>
<dbReference type="AlphaFoldDB" id="A0A016S8N0"/>
<sequence length="83" mass="9944">MECSTKKKETLPYVFVIPVTSDVRHCNRRGEQIKNLLTPSRGWISREVPRCKLPVISIKHLQLHIKHNERKRKLLLCSREWRK</sequence>
<dbReference type="EMBL" id="JARK01001608">
    <property type="protein sequence ID" value="EYB86826.1"/>
    <property type="molecule type" value="Genomic_DNA"/>
</dbReference>
<proteinExistence type="predicted"/>
<dbReference type="Proteomes" id="UP000024635">
    <property type="component" value="Unassembled WGS sequence"/>
</dbReference>
<keyword evidence="2" id="KW-1185">Reference proteome</keyword>
<evidence type="ECO:0000313" key="1">
    <source>
        <dbReference type="EMBL" id="EYB86826.1"/>
    </source>
</evidence>
<organism evidence="1 2">
    <name type="scientific">Ancylostoma ceylanicum</name>
    <dbReference type="NCBI Taxonomy" id="53326"/>
    <lineage>
        <taxon>Eukaryota</taxon>
        <taxon>Metazoa</taxon>
        <taxon>Ecdysozoa</taxon>
        <taxon>Nematoda</taxon>
        <taxon>Chromadorea</taxon>
        <taxon>Rhabditida</taxon>
        <taxon>Rhabditina</taxon>
        <taxon>Rhabditomorpha</taxon>
        <taxon>Strongyloidea</taxon>
        <taxon>Ancylostomatidae</taxon>
        <taxon>Ancylostomatinae</taxon>
        <taxon>Ancylostoma</taxon>
    </lineage>
</organism>
<protein>
    <submittedName>
        <fullName evidence="1">Uncharacterized protein</fullName>
    </submittedName>
</protein>